<keyword evidence="1" id="KW-0677">Repeat</keyword>
<organism evidence="4 5">
    <name type="scientific">Durusdinium trenchii</name>
    <dbReference type="NCBI Taxonomy" id="1381693"/>
    <lineage>
        <taxon>Eukaryota</taxon>
        <taxon>Sar</taxon>
        <taxon>Alveolata</taxon>
        <taxon>Dinophyceae</taxon>
        <taxon>Suessiales</taxon>
        <taxon>Symbiodiniaceae</taxon>
        <taxon>Durusdinium</taxon>
    </lineage>
</organism>
<comment type="caution">
    <text evidence="4">The sequence shown here is derived from an EMBL/GenBank/DDBJ whole genome shotgun (WGS) entry which is preliminary data.</text>
</comment>
<evidence type="ECO:0000256" key="2">
    <source>
        <dbReference type="ARBA" id="ARBA00023043"/>
    </source>
</evidence>
<sequence length="391" mass="43363">MMHLLTPEEAELAVAAQKKLLVWFSFEHESLENALRMFDLDADGVISAYEISRVAAQAGVPEYAIPTLIRSLRMGPAGIPLDSLADILLGRGVAVPSAPRGSMSRPPAPPGPPPLPPALPGNRLLEVVEEATKHRLDLSAQILGLLQWQEAPQVPWQQREADAISWALRLGVHELLSITDPFGSTALILSCRLGMEQLCDVILTAPGISPKDLKHYVNRHNQMGWTALLLAAQNGFGLICCQLMAAEGNPNLSSEGQLTPLMLAASNGHEDTCRLLLDFRWSRHPSLRADPFSLSADGRFALHFARQRLQNRKPKEPFWSLDTYGISRAQLFPSPEEYNNIERMLLYAMQTAPVPPGFRQHAQDDEYFGAWQHVLHEVCPTKRSVFAKSWI</sequence>
<dbReference type="InterPro" id="IPR002048">
    <property type="entry name" value="EF_hand_dom"/>
</dbReference>
<keyword evidence="2" id="KW-0040">ANK repeat</keyword>
<dbReference type="Pfam" id="PF12796">
    <property type="entry name" value="Ank_2"/>
    <property type="match status" value="1"/>
</dbReference>
<dbReference type="Gene3D" id="1.25.40.20">
    <property type="entry name" value="Ankyrin repeat-containing domain"/>
    <property type="match status" value="1"/>
</dbReference>
<dbReference type="Proteomes" id="UP001642484">
    <property type="component" value="Unassembled WGS sequence"/>
</dbReference>
<dbReference type="PROSITE" id="PS50222">
    <property type="entry name" value="EF_HAND_2"/>
    <property type="match status" value="1"/>
</dbReference>
<dbReference type="PROSITE" id="PS00018">
    <property type="entry name" value="EF_HAND_1"/>
    <property type="match status" value="1"/>
</dbReference>
<dbReference type="InterPro" id="IPR018247">
    <property type="entry name" value="EF_Hand_1_Ca_BS"/>
</dbReference>
<proteinExistence type="predicted"/>
<dbReference type="InterPro" id="IPR050889">
    <property type="entry name" value="Dendritic_Spine_Reg/Scaffold"/>
</dbReference>
<evidence type="ECO:0000313" key="4">
    <source>
        <dbReference type="EMBL" id="CAK9045403.1"/>
    </source>
</evidence>
<dbReference type="SMART" id="SM00248">
    <property type="entry name" value="ANK"/>
    <property type="match status" value="3"/>
</dbReference>
<dbReference type="PANTHER" id="PTHR24166:SF48">
    <property type="entry name" value="PROTEIN VAPYRIN"/>
    <property type="match status" value="1"/>
</dbReference>
<evidence type="ECO:0000259" key="3">
    <source>
        <dbReference type="PROSITE" id="PS50222"/>
    </source>
</evidence>
<dbReference type="EMBL" id="CAXAMN010015291">
    <property type="protein sequence ID" value="CAK9045403.1"/>
    <property type="molecule type" value="Genomic_DNA"/>
</dbReference>
<gene>
    <name evidence="4" type="ORF">CCMP2556_LOCUS23741</name>
</gene>
<dbReference type="InterPro" id="IPR002110">
    <property type="entry name" value="Ankyrin_rpt"/>
</dbReference>
<reference evidence="4 5" key="1">
    <citation type="submission" date="2024-02" db="EMBL/GenBank/DDBJ databases">
        <authorList>
            <person name="Chen Y."/>
            <person name="Shah S."/>
            <person name="Dougan E. K."/>
            <person name="Thang M."/>
            <person name="Chan C."/>
        </authorList>
    </citation>
    <scope>NUCLEOTIDE SEQUENCE [LARGE SCALE GENOMIC DNA]</scope>
</reference>
<keyword evidence="5" id="KW-1185">Reference proteome</keyword>
<dbReference type="PANTHER" id="PTHR24166">
    <property type="entry name" value="ROLLING PEBBLES, ISOFORM B"/>
    <property type="match status" value="1"/>
</dbReference>
<name>A0ABP0M1N8_9DINO</name>
<dbReference type="InterPro" id="IPR036770">
    <property type="entry name" value="Ankyrin_rpt-contain_sf"/>
</dbReference>
<dbReference type="SUPFAM" id="SSF48403">
    <property type="entry name" value="Ankyrin repeat"/>
    <property type="match status" value="1"/>
</dbReference>
<evidence type="ECO:0000313" key="5">
    <source>
        <dbReference type="Proteomes" id="UP001642484"/>
    </source>
</evidence>
<feature type="domain" description="EF-hand" evidence="3">
    <location>
        <begin position="26"/>
        <end position="61"/>
    </location>
</feature>
<accession>A0ABP0M1N8</accession>
<protein>
    <recommendedName>
        <fullName evidence="3">EF-hand domain-containing protein</fullName>
    </recommendedName>
</protein>
<evidence type="ECO:0000256" key="1">
    <source>
        <dbReference type="ARBA" id="ARBA00022737"/>
    </source>
</evidence>